<organism evidence="2 3">
    <name type="scientific">Marinoscillum luteum</name>
    <dbReference type="NCBI Taxonomy" id="861051"/>
    <lineage>
        <taxon>Bacteria</taxon>
        <taxon>Pseudomonadati</taxon>
        <taxon>Bacteroidota</taxon>
        <taxon>Cytophagia</taxon>
        <taxon>Cytophagales</taxon>
        <taxon>Reichenbachiellaceae</taxon>
        <taxon>Marinoscillum</taxon>
    </lineage>
</organism>
<dbReference type="NCBIfam" id="TIGR04183">
    <property type="entry name" value="Por_Secre_tail"/>
    <property type="match status" value="1"/>
</dbReference>
<keyword evidence="3" id="KW-1185">Reference proteome</keyword>
<sequence length="816" mass="89236">FDNGCSSTIKESTSYEPIEVSYGSSGTYYVSLAAIDESGNVSYDVDTVTVTGDVAPDISFTVDENRCIANANTFTSVSSTPEDIVSYSWDFNGDGIEDSSEPNPTYQYIIAGEYRVILTIGDSSSCGNTAKKTITIYPGPPEPDFSTDQTTYCVGDGVFITNLADDSDYGDGVSYYWSTELGDTVSTSPVFNFDQPGEKTISLYSSIPGCDSEIITKTVTILPLPEIAFQADTACHGEFTEFTNFSEGTSFAWTFGDGFISKAENPEHFYTEPGLYDVTVSNVDENGCENFLTKQVIVGAIPEPEFEYDIACQGDETILSDVSIVNGADIVEWEWYIEDIPVSQDKNPGVYFDREGSQTVTMTVFSSNGCSATYSESIEVLGQPQVDFSITKACQGDFSSFVDQTKNPDQIISRTWQINGVTQASDDDTLTYAFVEPGLYEVSLMVNNRSLCTAEQVKTLEILALPELDFLIDGVCENEVITVSDQSVAINDAIISRRWLLNGGFVGNGRKIEIPADVSGLHDVTLEVETAFGCMVSHTETLEVYAKPEVAFTPANDFGVPPFSLVFENETVNGQTYKWYVNGELTSEEMTPSLSFGTEGLQTVKLVATNENGCRDSVSTQIESILPVVDLVVNEIQLIEDGGLQKILLDVSNKSNLPVELFEVQITLENEFTLSENVTKRINKGKDAIIGLSVSLPSVSKLGYLCVSLVAPYNVPDQIPENNEGCINLEARTIFEPAFPNPATERTHIRMILPLDGDVELTILDLSGQVKQQKTLYNRPSGLTTFTINLQTLQSGTYFISIKYNGGTHRARVIKQ</sequence>
<feature type="non-terminal residue" evidence="2">
    <location>
        <position position="1"/>
    </location>
</feature>
<dbReference type="InterPro" id="IPR035986">
    <property type="entry name" value="PKD_dom_sf"/>
</dbReference>
<gene>
    <name evidence="2" type="ORF">ACHKAR_11040</name>
</gene>
<evidence type="ECO:0000259" key="1">
    <source>
        <dbReference type="PROSITE" id="PS50093"/>
    </source>
</evidence>
<accession>A0ABW7N8V1</accession>
<dbReference type="Gene3D" id="2.60.40.10">
    <property type="entry name" value="Immunoglobulins"/>
    <property type="match status" value="6"/>
</dbReference>
<dbReference type="Pfam" id="PF18911">
    <property type="entry name" value="PKD_4"/>
    <property type="match status" value="2"/>
</dbReference>
<dbReference type="SUPFAM" id="SSF49299">
    <property type="entry name" value="PKD domain"/>
    <property type="match status" value="5"/>
</dbReference>
<dbReference type="RefSeq" id="WP_395417470.1">
    <property type="nucleotide sequence ID" value="NZ_JBIPKE010000017.1"/>
</dbReference>
<dbReference type="InterPro" id="IPR000601">
    <property type="entry name" value="PKD_dom"/>
</dbReference>
<dbReference type="InterPro" id="IPR022409">
    <property type="entry name" value="PKD/Chitinase_dom"/>
</dbReference>
<dbReference type="EMBL" id="JBIPKE010000017">
    <property type="protein sequence ID" value="MFH6983981.1"/>
    <property type="molecule type" value="Genomic_DNA"/>
</dbReference>
<comment type="caution">
    <text evidence="2">The sequence shown here is derived from an EMBL/GenBank/DDBJ whole genome shotgun (WGS) entry which is preliminary data.</text>
</comment>
<dbReference type="SMART" id="SM00089">
    <property type="entry name" value="PKD"/>
    <property type="match status" value="6"/>
</dbReference>
<dbReference type="Proteomes" id="UP001610063">
    <property type="component" value="Unassembled WGS sequence"/>
</dbReference>
<dbReference type="PROSITE" id="PS50093">
    <property type="entry name" value="PKD"/>
    <property type="match status" value="2"/>
</dbReference>
<feature type="domain" description="PKD" evidence="1">
    <location>
        <begin position="56"/>
        <end position="136"/>
    </location>
</feature>
<name>A0ABW7N8V1_9BACT</name>
<dbReference type="Pfam" id="PF18962">
    <property type="entry name" value="Por_Secre_tail"/>
    <property type="match status" value="1"/>
</dbReference>
<proteinExistence type="predicted"/>
<feature type="domain" description="PKD" evidence="1">
    <location>
        <begin position="239"/>
        <end position="298"/>
    </location>
</feature>
<dbReference type="PANTHER" id="PTHR36842">
    <property type="entry name" value="PROTEIN TOLB HOMOLOG"/>
    <property type="match status" value="1"/>
</dbReference>
<dbReference type="InterPro" id="IPR013783">
    <property type="entry name" value="Ig-like_fold"/>
</dbReference>
<dbReference type="CDD" id="cd00146">
    <property type="entry name" value="PKD"/>
    <property type="match status" value="5"/>
</dbReference>
<dbReference type="InterPro" id="IPR026444">
    <property type="entry name" value="Secre_tail"/>
</dbReference>
<reference evidence="2 3" key="1">
    <citation type="journal article" date="2013" name="Int. J. Syst. Evol. Microbiol.">
        <title>Marinoscillum luteum sp. nov., isolated from marine sediment.</title>
        <authorList>
            <person name="Cha I.T."/>
            <person name="Park S.J."/>
            <person name="Kim S.J."/>
            <person name="Kim J.G."/>
            <person name="Jung M.Y."/>
            <person name="Shin K.S."/>
            <person name="Kwon K.K."/>
            <person name="Yang S.H."/>
            <person name="Seo Y.S."/>
            <person name="Rhee S.K."/>
        </authorList>
    </citation>
    <scope>NUCLEOTIDE SEQUENCE [LARGE SCALE GENOMIC DNA]</scope>
    <source>
        <strain evidence="2 3">KCTC 23939</strain>
    </source>
</reference>
<dbReference type="PANTHER" id="PTHR36842:SF1">
    <property type="entry name" value="PROTEIN TOLB"/>
    <property type="match status" value="1"/>
</dbReference>
<evidence type="ECO:0000313" key="2">
    <source>
        <dbReference type="EMBL" id="MFH6983981.1"/>
    </source>
</evidence>
<protein>
    <submittedName>
        <fullName evidence="2">PKD domain-containing protein</fullName>
    </submittedName>
</protein>
<evidence type="ECO:0000313" key="3">
    <source>
        <dbReference type="Proteomes" id="UP001610063"/>
    </source>
</evidence>